<keyword evidence="3" id="KW-1185">Reference proteome</keyword>
<evidence type="ECO:0000313" key="3">
    <source>
        <dbReference type="Proteomes" id="UP001596398"/>
    </source>
</evidence>
<dbReference type="PANTHER" id="PTHR34512">
    <property type="entry name" value="CELL SURFACE PROTEIN"/>
    <property type="match status" value="1"/>
</dbReference>
<dbReference type="SUPFAM" id="SSF63829">
    <property type="entry name" value="Calcium-dependent phosphotriesterase"/>
    <property type="match status" value="1"/>
</dbReference>
<gene>
    <name evidence="2" type="ORF">ACFQJ4_03470</name>
</gene>
<dbReference type="InterPro" id="IPR002372">
    <property type="entry name" value="PQQ_rpt_dom"/>
</dbReference>
<proteinExistence type="predicted"/>
<dbReference type="InterPro" id="IPR015943">
    <property type="entry name" value="WD40/YVTN_repeat-like_dom_sf"/>
</dbReference>
<reference evidence="2 3" key="1">
    <citation type="journal article" date="2019" name="Int. J. Syst. Evol. Microbiol.">
        <title>The Global Catalogue of Microorganisms (GCM) 10K type strain sequencing project: providing services to taxonomists for standard genome sequencing and annotation.</title>
        <authorList>
            <consortium name="The Broad Institute Genomics Platform"/>
            <consortium name="The Broad Institute Genome Sequencing Center for Infectious Disease"/>
            <person name="Wu L."/>
            <person name="Ma J."/>
        </authorList>
    </citation>
    <scope>NUCLEOTIDE SEQUENCE [LARGE SCALE GENOMIC DNA]</scope>
    <source>
        <strain evidence="2 3">DT85</strain>
    </source>
</reference>
<dbReference type="InterPro" id="IPR006311">
    <property type="entry name" value="TAT_signal"/>
</dbReference>
<accession>A0ABD5ZLJ9</accession>
<dbReference type="SMART" id="SM00564">
    <property type="entry name" value="PQQ"/>
    <property type="match status" value="5"/>
</dbReference>
<protein>
    <submittedName>
        <fullName evidence="2">PQQ-binding-like beta-propeller repeat protein</fullName>
    </submittedName>
</protein>
<sequence length="398" mass="41406">MPSRRRLLAGLGAAGLAATAGCTGIADGTFSRGTDTDTDWPMGRHDTLNTAYAPDAAAPRDGPTERWTHGGGFDARTPAVVGDTAYVPTAEALVALDTGDGSERWRFAPESQPWPAPPVVHDGRVFVTMRDEDTVHAVDAASGEALWTDDADRHVHAAAGLLAGRVVNEPAVLVGDGNGRVRALEPGTGDERWELDVFGGVRAFAHRFQRLYVGTTSGEVYVFHADGEGDGDEPRELWRGEVGGRVEGIVPTSNGIAVASFGEPLANLESDNAGEPMWTADRERAGSVPAYAGSWLLSTGYDAVSATRTYDGRRGWRAAAPLGSAPPVAAGDTLYAAGETSVHAFALDGGGPLSGAKRWSYPVPGGGVQGLAVADGALFVARQAAGGNETTLYCLEPN</sequence>
<comment type="caution">
    <text evidence="2">The sequence shown here is derived from an EMBL/GenBank/DDBJ whole genome shotgun (WGS) entry which is preliminary data.</text>
</comment>
<dbReference type="Proteomes" id="UP001596398">
    <property type="component" value="Unassembled WGS sequence"/>
</dbReference>
<feature type="domain" description="Pyrrolo-quinoline quinone repeat" evidence="1">
    <location>
        <begin position="272"/>
        <end position="384"/>
    </location>
</feature>
<dbReference type="PROSITE" id="PS51318">
    <property type="entry name" value="TAT"/>
    <property type="match status" value="1"/>
</dbReference>
<dbReference type="RefSeq" id="WP_276235371.1">
    <property type="nucleotide sequence ID" value="NZ_CP119802.1"/>
</dbReference>
<dbReference type="SUPFAM" id="SSF50998">
    <property type="entry name" value="Quinoprotein alcohol dehydrogenase-like"/>
    <property type="match status" value="1"/>
</dbReference>
<organism evidence="2 3">
    <name type="scientific">Halosegnis marinus</name>
    <dbReference type="NCBI Taxonomy" id="3034023"/>
    <lineage>
        <taxon>Archaea</taxon>
        <taxon>Methanobacteriati</taxon>
        <taxon>Methanobacteriota</taxon>
        <taxon>Stenosarchaea group</taxon>
        <taxon>Halobacteria</taxon>
        <taxon>Halobacteriales</taxon>
        <taxon>Natronomonadaceae</taxon>
        <taxon>Halosegnis</taxon>
    </lineage>
</organism>
<evidence type="ECO:0000259" key="1">
    <source>
        <dbReference type="Pfam" id="PF13360"/>
    </source>
</evidence>
<dbReference type="Gene3D" id="2.130.10.10">
    <property type="entry name" value="YVTN repeat-like/Quinoprotein amine dehydrogenase"/>
    <property type="match status" value="2"/>
</dbReference>
<dbReference type="AlphaFoldDB" id="A0ABD5ZLJ9"/>
<dbReference type="PANTHER" id="PTHR34512:SF30">
    <property type="entry name" value="OUTER MEMBRANE PROTEIN ASSEMBLY FACTOR BAMB"/>
    <property type="match status" value="1"/>
</dbReference>
<dbReference type="InterPro" id="IPR011047">
    <property type="entry name" value="Quinoprotein_ADH-like_sf"/>
</dbReference>
<dbReference type="Pfam" id="PF13360">
    <property type="entry name" value="PQQ_2"/>
    <property type="match status" value="2"/>
</dbReference>
<dbReference type="PROSITE" id="PS51257">
    <property type="entry name" value="PROKAR_LIPOPROTEIN"/>
    <property type="match status" value="1"/>
</dbReference>
<name>A0ABD5ZLJ9_9EURY</name>
<evidence type="ECO:0000313" key="2">
    <source>
        <dbReference type="EMBL" id="MFC7234370.1"/>
    </source>
</evidence>
<dbReference type="GeneID" id="79266038"/>
<dbReference type="InterPro" id="IPR018391">
    <property type="entry name" value="PQQ_b-propeller_rpt"/>
</dbReference>
<dbReference type="EMBL" id="JBHTAP010000001">
    <property type="protein sequence ID" value="MFC7234370.1"/>
    <property type="molecule type" value="Genomic_DNA"/>
</dbReference>
<feature type="domain" description="Pyrrolo-quinoline quinone repeat" evidence="1">
    <location>
        <begin position="64"/>
        <end position="247"/>
    </location>
</feature>